<dbReference type="GO" id="GO:0005737">
    <property type="term" value="C:cytoplasm"/>
    <property type="evidence" value="ECO:0007669"/>
    <property type="project" value="TreeGrafter"/>
</dbReference>
<dbReference type="GeneID" id="14885985"/>
<dbReference type="KEGG" id="eiv:EIN_319930"/>
<dbReference type="AlphaFoldDB" id="A0A0A1TZN7"/>
<dbReference type="OMA" id="FREMIPN"/>
<dbReference type="GO" id="GO:0007264">
    <property type="term" value="P:small GTPase-mediated signal transduction"/>
    <property type="evidence" value="ECO:0007669"/>
    <property type="project" value="TreeGrafter"/>
</dbReference>
<evidence type="ECO:0000313" key="2">
    <source>
        <dbReference type="EMBL" id="ELP87034.1"/>
    </source>
</evidence>
<dbReference type="PANTHER" id="PTHR45808">
    <property type="entry name" value="RHO GTPASE-ACTIVATING PROTEIN 68F"/>
    <property type="match status" value="1"/>
</dbReference>
<gene>
    <name evidence="2" type="ORF">EIN_319930</name>
</gene>
<dbReference type="EMBL" id="KB206890">
    <property type="protein sequence ID" value="ELP87034.1"/>
    <property type="molecule type" value="Genomic_DNA"/>
</dbReference>
<evidence type="ECO:0000313" key="3">
    <source>
        <dbReference type="Proteomes" id="UP000014680"/>
    </source>
</evidence>
<dbReference type="PROSITE" id="PS50238">
    <property type="entry name" value="RHOGAP"/>
    <property type="match status" value="1"/>
</dbReference>
<dbReference type="OrthoDB" id="79452at2759"/>
<protein>
    <submittedName>
        <fullName evidence="2">Rhogap domain containing protein</fullName>
    </submittedName>
</protein>
<organism evidence="2 3">
    <name type="scientific">Entamoeba invadens IP1</name>
    <dbReference type="NCBI Taxonomy" id="370355"/>
    <lineage>
        <taxon>Eukaryota</taxon>
        <taxon>Amoebozoa</taxon>
        <taxon>Evosea</taxon>
        <taxon>Archamoebae</taxon>
        <taxon>Mastigamoebida</taxon>
        <taxon>Entamoebidae</taxon>
        <taxon>Entamoeba</taxon>
    </lineage>
</organism>
<dbReference type="VEuPathDB" id="AmoebaDB:EIN_319930"/>
<dbReference type="GO" id="GO:0005096">
    <property type="term" value="F:GTPase activator activity"/>
    <property type="evidence" value="ECO:0007669"/>
    <property type="project" value="TreeGrafter"/>
</dbReference>
<dbReference type="Proteomes" id="UP000014680">
    <property type="component" value="Unassembled WGS sequence"/>
</dbReference>
<dbReference type="SUPFAM" id="SSF48350">
    <property type="entry name" value="GTPase activation domain, GAP"/>
    <property type="match status" value="1"/>
</dbReference>
<dbReference type="InterPro" id="IPR008936">
    <property type="entry name" value="Rho_GTPase_activation_prot"/>
</dbReference>
<dbReference type="RefSeq" id="XP_004253805.1">
    <property type="nucleotide sequence ID" value="XM_004253757.1"/>
</dbReference>
<feature type="non-terminal residue" evidence="2">
    <location>
        <position position="338"/>
    </location>
</feature>
<sequence>MESTVCEVFQDTYTKWKPQFIELDVADQMLRIYQDERRLKMTLQLSLTQSIFVKLLNNRTVEDKKISFGIILIDKKNHSFVRIAFPTSTSHRRLYIPIAKVCDCYGCFGVPLEIAVAYGKWKIPLPMYRAIQYLLMSDNIETDGLFRISAAGSLLIQARNSMEKGKDIEPSEFSDANVAAGIIKLYLRSLPDSLIPSRMTDKFIEIVKMDEKFQLEQFKSFVTEIPEPNGFIFKYLMFFLTKVVEKSDINKMVAGNIAIVFAPNLLFYEDNEDGLMLSKNVNDLIARCVENYSEVFGTVEEFPGKFPPFDREMIMVDHEEFILKRKVITRKSVLPDFA</sequence>
<dbReference type="PANTHER" id="PTHR45808:SF2">
    <property type="entry name" value="RHO GTPASE-ACTIVATING PROTEIN 68F"/>
    <property type="match status" value="1"/>
</dbReference>
<dbReference type="CDD" id="cd00159">
    <property type="entry name" value="RhoGAP"/>
    <property type="match status" value="1"/>
</dbReference>
<name>A0A0A1TZN7_ENTIV</name>
<dbReference type="InterPro" id="IPR000198">
    <property type="entry name" value="RhoGAP_dom"/>
</dbReference>
<evidence type="ECO:0000259" key="1">
    <source>
        <dbReference type="PROSITE" id="PS50238"/>
    </source>
</evidence>
<dbReference type="SMART" id="SM00324">
    <property type="entry name" value="RhoGAP"/>
    <property type="match status" value="1"/>
</dbReference>
<accession>A0A0A1TZN7</accession>
<proteinExistence type="predicted"/>
<feature type="domain" description="Rho-GAP" evidence="1">
    <location>
        <begin position="110"/>
        <end position="296"/>
    </location>
</feature>
<reference evidence="2 3" key="1">
    <citation type="submission" date="2012-10" db="EMBL/GenBank/DDBJ databases">
        <authorList>
            <person name="Zafar N."/>
            <person name="Inman J."/>
            <person name="Hall N."/>
            <person name="Lorenzi H."/>
            <person name="Caler E."/>
        </authorList>
    </citation>
    <scope>NUCLEOTIDE SEQUENCE [LARGE SCALE GENOMIC DNA]</scope>
    <source>
        <strain evidence="2 3">IP1</strain>
    </source>
</reference>
<keyword evidence="3" id="KW-1185">Reference proteome</keyword>
<dbReference type="Gene3D" id="1.10.555.10">
    <property type="entry name" value="Rho GTPase activation protein"/>
    <property type="match status" value="1"/>
</dbReference>
<feature type="non-terminal residue" evidence="2">
    <location>
        <position position="1"/>
    </location>
</feature>
<dbReference type="Pfam" id="PF00620">
    <property type="entry name" value="RhoGAP"/>
    <property type="match status" value="1"/>
</dbReference>